<keyword evidence="7 9" id="KW-0807">Transducer</keyword>
<dbReference type="Gene3D" id="1.10.287.950">
    <property type="entry name" value="Methyl-accepting chemotaxis protein"/>
    <property type="match status" value="1"/>
</dbReference>
<evidence type="ECO:0000256" key="6">
    <source>
        <dbReference type="ARBA" id="ARBA00023136"/>
    </source>
</evidence>
<keyword evidence="10" id="KW-0175">Coiled coil</keyword>
<evidence type="ECO:0000259" key="13">
    <source>
        <dbReference type="PROSITE" id="PS50885"/>
    </source>
</evidence>
<evidence type="ECO:0000313" key="14">
    <source>
        <dbReference type="EMBL" id="SCZ80284.1"/>
    </source>
</evidence>
<dbReference type="PROSITE" id="PS50885">
    <property type="entry name" value="HAMP"/>
    <property type="match status" value="1"/>
</dbReference>
<evidence type="ECO:0000259" key="12">
    <source>
        <dbReference type="PROSITE" id="PS50111"/>
    </source>
</evidence>
<evidence type="ECO:0000256" key="3">
    <source>
        <dbReference type="ARBA" id="ARBA00022500"/>
    </source>
</evidence>
<evidence type="ECO:0000256" key="5">
    <source>
        <dbReference type="ARBA" id="ARBA00022989"/>
    </source>
</evidence>
<evidence type="ECO:0000256" key="8">
    <source>
        <dbReference type="ARBA" id="ARBA00029447"/>
    </source>
</evidence>
<protein>
    <submittedName>
        <fullName evidence="14">Methyl-accepting chemotaxis protein</fullName>
    </submittedName>
</protein>
<comment type="subcellular location">
    <subcellularLocation>
        <location evidence="1">Cell membrane</location>
        <topology evidence="1">Multi-pass membrane protein</topology>
    </subcellularLocation>
</comment>
<proteinExistence type="inferred from homology"/>
<keyword evidence="4 11" id="KW-0812">Transmembrane</keyword>
<feature type="coiled-coil region" evidence="10">
    <location>
        <begin position="530"/>
        <end position="561"/>
    </location>
</feature>
<feature type="transmembrane region" description="Helical" evidence="11">
    <location>
        <begin position="278"/>
        <end position="300"/>
    </location>
</feature>
<dbReference type="InterPro" id="IPR004089">
    <property type="entry name" value="MCPsignal_dom"/>
</dbReference>
<feature type="transmembrane region" description="Helical" evidence="11">
    <location>
        <begin position="14"/>
        <end position="35"/>
    </location>
</feature>
<organism evidence="14 15">
    <name type="scientific">Pseudobutyrivibrio xylanivorans</name>
    <dbReference type="NCBI Taxonomy" id="185007"/>
    <lineage>
        <taxon>Bacteria</taxon>
        <taxon>Bacillati</taxon>
        <taxon>Bacillota</taxon>
        <taxon>Clostridia</taxon>
        <taxon>Lachnospirales</taxon>
        <taxon>Lachnospiraceae</taxon>
        <taxon>Pseudobutyrivibrio</taxon>
    </lineage>
</organism>
<evidence type="ECO:0000256" key="2">
    <source>
        <dbReference type="ARBA" id="ARBA00022475"/>
    </source>
</evidence>
<dbReference type="RefSeq" id="WP_090163441.1">
    <property type="nucleotide sequence ID" value="NZ_FMWK01000013.1"/>
</dbReference>
<dbReference type="GO" id="GO:0007165">
    <property type="term" value="P:signal transduction"/>
    <property type="evidence" value="ECO:0007669"/>
    <property type="project" value="UniProtKB-KW"/>
</dbReference>
<dbReference type="SUPFAM" id="SSF58104">
    <property type="entry name" value="Methyl-accepting chemotaxis protein (MCP) signaling domain"/>
    <property type="match status" value="2"/>
</dbReference>
<sequence length="660" mass="70184">MQNKGILSSVKTKLIITMVVLAAVPLLTATTINYVRTTTKAKAEAKITLAWSAWFLESEINKIFAETELSMKSLASSPGTIEYVKSGKNGAQLKHQMDIINAYFNDGNAITLSDATGKMIFRSDGGELSDISQRDYWKNAMKGNTATSTVMTSSSTGKRSVCIAVPVYDVSGSVVIGVLHRSFDLSKFRDILGEDGEEAFLVDFEGTLASHAFYDIAVDDEPVSFASSPYITSDLESDTYISNASGTPTYVSYVREPITGYIICDALAISAVTAEARAAAMTNIIFGVILLAIAAVLAYLQALSFTTPILAVNGALAKLADGVFEKIDKYTNRTDEFGEIVNNTNSLIDKLSTIVGHIKNSSHTVANSSDELSTMADQIAKTTETVANSVQHIASGAVQQSEDIQSAAEGTNKITDAVGSVQDSTVEMTELAKRMKEASEASTASLDVLQNTSGEMTTKIDEISTRISSTQNAVSNINERVEGIAGIASQTNLLSLNASIEAARAGEMGKGFAVVAEEIRKLADDSDSLASEIRAEMDALLQEAEQAVNAATQVMEGNAEQQKALSKTFESVQGMLQDIEDTVRSVARISDEAQTCVDSNSVVANAMTSLSAISEENAASSETTGASVEELSATVSTLADSAANLKDIAEQLNEEMKFFK</sequence>
<evidence type="ECO:0000256" key="11">
    <source>
        <dbReference type="SAM" id="Phobius"/>
    </source>
</evidence>
<dbReference type="InterPro" id="IPR033479">
    <property type="entry name" value="dCache_1"/>
</dbReference>
<dbReference type="Gene3D" id="6.10.340.10">
    <property type="match status" value="1"/>
</dbReference>
<evidence type="ECO:0000256" key="7">
    <source>
        <dbReference type="ARBA" id="ARBA00023224"/>
    </source>
</evidence>
<evidence type="ECO:0000313" key="15">
    <source>
        <dbReference type="Proteomes" id="UP000199428"/>
    </source>
</evidence>
<dbReference type="GO" id="GO:0006935">
    <property type="term" value="P:chemotaxis"/>
    <property type="evidence" value="ECO:0007669"/>
    <property type="project" value="UniProtKB-KW"/>
</dbReference>
<feature type="domain" description="Methyl-accepting transducer" evidence="12">
    <location>
        <begin position="375"/>
        <end position="632"/>
    </location>
</feature>
<dbReference type="PANTHER" id="PTHR32089">
    <property type="entry name" value="METHYL-ACCEPTING CHEMOTAXIS PROTEIN MCPB"/>
    <property type="match status" value="1"/>
</dbReference>
<feature type="domain" description="HAMP" evidence="13">
    <location>
        <begin position="303"/>
        <end position="356"/>
    </location>
</feature>
<dbReference type="PANTHER" id="PTHR32089:SF112">
    <property type="entry name" value="LYSOZYME-LIKE PROTEIN-RELATED"/>
    <property type="match status" value="1"/>
</dbReference>
<evidence type="ECO:0000256" key="1">
    <source>
        <dbReference type="ARBA" id="ARBA00004651"/>
    </source>
</evidence>
<dbReference type="InterPro" id="IPR003660">
    <property type="entry name" value="HAMP_dom"/>
</dbReference>
<dbReference type="GO" id="GO:0005886">
    <property type="term" value="C:plasma membrane"/>
    <property type="evidence" value="ECO:0007669"/>
    <property type="project" value="UniProtKB-SubCell"/>
</dbReference>
<dbReference type="Pfam" id="PF00015">
    <property type="entry name" value="MCPsignal"/>
    <property type="match status" value="1"/>
</dbReference>
<dbReference type="Proteomes" id="UP000199428">
    <property type="component" value="Unassembled WGS sequence"/>
</dbReference>
<dbReference type="PROSITE" id="PS50111">
    <property type="entry name" value="CHEMOTAXIS_TRANSDUC_2"/>
    <property type="match status" value="1"/>
</dbReference>
<evidence type="ECO:0000256" key="10">
    <source>
        <dbReference type="SAM" id="Coils"/>
    </source>
</evidence>
<keyword evidence="5 11" id="KW-1133">Transmembrane helix</keyword>
<dbReference type="SUPFAM" id="SSF103190">
    <property type="entry name" value="Sensory domain-like"/>
    <property type="match status" value="1"/>
</dbReference>
<dbReference type="AlphaFoldDB" id="A0A1G5S1P5"/>
<gene>
    <name evidence="14" type="ORF">SAMN02910350_02212</name>
</gene>
<reference evidence="14 15" key="1">
    <citation type="submission" date="2016-10" db="EMBL/GenBank/DDBJ databases">
        <authorList>
            <person name="de Groot N.N."/>
        </authorList>
    </citation>
    <scope>NUCLEOTIDE SEQUENCE [LARGE SCALE GENOMIC DNA]</scope>
    <source>
        <strain evidence="14 15">DSM 10317</strain>
    </source>
</reference>
<evidence type="ECO:0000256" key="9">
    <source>
        <dbReference type="PROSITE-ProRule" id="PRU00284"/>
    </source>
</evidence>
<keyword evidence="6 11" id="KW-0472">Membrane</keyword>
<keyword evidence="2" id="KW-1003">Cell membrane</keyword>
<dbReference type="SMART" id="SM00283">
    <property type="entry name" value="MA"/>
    <property type="match status" value="1"/>
</dbReference>
<keyword evidence="3" id="KW-0145">Chemotaxis</keyword>
<comment type="similarity">
    <text evidence="8">Belongs to the methyl-accepting chemotaxis (MCP) protein family.</text>
</comment>
<name>A0A1G5S1P5_PSEXY</name>
<dbReference type="Gene3D" id="3.30.450.20">
    <property type="entry name" value="PAS domain"/>
    <property type="match status" value="1"/>
</dbReference>
<dbReference type="InterPro" id="IPR029151">
    <property type="entry name" value="Sensor-like_sf"/>
</dbReference>
<dbReference type="EMBL" id="FMWK01000013">
    <property type="protein sequence ID" value="SCZ80284.1"/>
    <property type="molecule type" value="Genomic_DNA"/>
</dbReference>
<dbReference type="Pfam" id="PF02743">
    <property type="entry name" value="dCache_1"/>
    <property type="match status" value="1"/>
</dbReference>
<evidence type="ECO:0000256" key="4">
    <source>
        <dbReference type="ARBA" id="ARBA00022692"/>
    </source>
</evidence>
<accession>A0A1G5S1P5</accession>